<dbReference type="EMBL" id="PKMF04000159">
    <property type="protein sequence ID" value="KAK7846198.1"/>
    <property type="molecule type" value="Genomic_DNA"/>
</dbReference>
<organism evidence="1 2">
    <name type="scientific">Quercus suber</name>
    <name type="common">Cork oak</name>
    <dbReference type="NCBI Taxonomy" id="58331"/>
    <lineage>
        <taxon>Eukaryota</taxon>
        <taxon>Viridiplantae</taxon>
        <taxon>Streptophyta</taxon>
        <taxon>Embryophyta</taxon>
        <taxon>Tracheophyta</taxon>
        <taxon>Spermatophyta</taxon>
        <taxon>Magnoliopsida</taxon>
        <taxon>eudicotyledons</taxon>
        <taxon>Gunneridae</taxon>
        <taxon>Pentapetalae</taxon>
        <taxon>rosids</taxon>
        <taxon>fabids</taxon>
        <taxon>Fagales</taxon>
        <taxon>Fagaceae</taxon>
        <taxon>Quercus</taxon>
    </lineage>
</organism>
<evidence type="ECO:0000313" key="1">
    <source>
        <dbReference type="EMBL" id="KAK7846198.1"/>
    </source>
</evidence>
<name>A0AAW0L3E0_QUESU</name>
<keyword evidence="2" id="KW-1185">Reference proteome</keyword>
<accession>A0AAW0L3E0</accession>
<protein>
    <submittedName>
        <fullName evidence="1">Uncharacterized protein</fullName>
    </submittedName>
</protein>
<reference evidence="1 2" key="1">
    <citation type="journal article" date="2018" name="Sci. Data">
        <title>The draft genome sequence of cork oak.</title>
        <authorList>
            <person name="Ramos A.M."/>
            <person name="Usie A."/>
            <person name="Barbosa P."/>
            <person name="Barros P.M."/>
            <person name="Capote T."/>
            <person name="Chaves I."/>
            <person name="Simoes F."/>
            <person name="Abreu I."/>
            <person name="Carrasquinho I."/>
            <person name="Faro C."/>
            <person name="Guimaraes J.B."/>
            <person name="Mendonca D."/>
            <person name="Nobrega F."/>
            <person name="Rodrigues L."/>
            <person name="Saibo N.J.M."/>
            <person name="Varela M.C."/>
            <person name="Egas C."/>
            <person name="Matos J."/>
            <person name="Miguel C.M."/>
            <person name="Oliveira M.M."/>
            <person name="Ricardo C.P."/>
            <person name="Goncalves S."/>
        </authorList>
    </citation>
    <scope>NUCLEOTIDE SEQUENCE [LARGE SCALE GENOMIC DNA]</scope>
    <source>
        <strain evidence="2">cv. HL8</strain>
    </source>
</reference>
<dbReference type="Proteomes" id="UP000237347">
    <property type="component" value="Unassembled WGS sequence"/>
</dbReference>
<sequence length="96" mass="10568">MKRGAISKVLISHKNGLGMSEMLEDFIKSAANFAGLKSLIFSRCPINLGQGGRCAAPCDLLLNLEELQFQIKEITTVLGLCLQALLKQIIPFRKLH</sequence>
<gene>
    <name evidence="1" type="ORF">CFP56_008253</name>
</gene>
<proteinExistence type="predicted"/>
<comment type="caution">
    <text evidence="1">The sequence shown here is derived from an EMBL/GenBank/DDBJ whole genome shotgun (WGS) entry which is preliminary data.</text>
</comment>
<dbReference type="AlphaFoldDB" id="A0AAW0L3E0"/>
<evidence type="ECO:0000313" key="2">
    <source>
        <dbReference type="Proteomes" id="UP000237347"/>
    </source>
</evidence>